<dbReference type="EMBL" id="JBHSGT010000043">
    <property type="protein sequence ID" value="MFC4710304.1"/>
    <property type="molecule type" value="Genomic_DNA"/>
</dbReference>
<organism evidence="1 2">
    <name type="scientific">Enterococcus eurekensis</name>
    <dbReference type="NCBI Taxonomy" id="1159753"/>
    <lineage>
        <taxon>Bacteria</taxon>
        <taxon>Bacillati</taxon>
        <taxon>Bacillota</taxon>
        <taxon>Bacilli</taxon>
        <taxon>Lactobacillales</taxon>
        <taxon>Enterococcaceae</taxon>
        <taxon>Enterococcus</taxon>
    </lineage>
</organism>
<keyword evidence="2" id="KW-1185">Reference proteome</keyword>
<dbReference type="Gene3D" id="3.40.50.720">
    <property type="entry name" value="NAD(P)-binding Rossmann-like Domain"/>
    <property type="match status" value="1"/>
</dbReference>
<evidence type="ECO:0000313" key="1">
    <source>
        <dbReference type="EMBL" id="MFC4710304.1"/>
    </source>
</evidence>
<dbReference type="InterPro" id="IPR036291">
    <property type="entry name" value="NAD(P)-bd_dom_sf"/>
</dbReference>
<dbReference type="Proteomes" id="UP001596026">
    <property type="component" value="Unassembled WGS sequence"/>
</dbReference>
<dbReference type="InterPro" id="IPR002347">
    <property type="entry name" value="SDR_fam"/>
</dbReference>
<reference evidence="2" key="1">
    <citation type="journal article" date="2019" name="Int. J. Syst. Evol. Microbiol.">
        <title>The Global Catalogue of Microorganisms (GCM) 10K type strain sequencing project: providing services to taxonomists for standard genome sequencing and annotation.</title>
        <authorList>
            <consortium name="The Broad Institute Genomics Platform"/>
            <consortium name="The Broad Institute Genome Sequencing Center for Infectious Disease"/>
            <person name="Wu L."/>
            <person name="Ma J."/>
        </authorList>
    </citation>
    <scope>NUCLEOTIDE SEQUENCE [LARGE SCALE GENOMIC DNA]</scope>
    <source>
        <strain evidence="2">CGMCC 1.19061</strain>
    </source>
</reference>
<sequence length="44" mass="4745">MSQKVAIITGSATGIGKRTALALAQDGNHVVINYRIYGRENPLF</sequence>
<protein>
    <submittedName>
        <fullName evidence="1">SDR family NAD(P)-dependent oxidoreductase</fullName>
    </submittedName>
</protein>
<dbReference type="RefSeq" id="WP_379965087.1">
    <property type="nucleotide sequence ID" value="NZ_JBHSGT010000043.1"/>
</dbReference>
<evidence type="ECO:0000313" key="2">
    <source>
        <dbReference type="Proteomes" id="UP001596026"/>
    </source>
</evidence>
<dbReference type="SUPFAM" id="SSF51735">
    <property type="entry name" value="NAD(P)-binding Rossmann-fold domains"/>
    <property type="match status" value="1"/>
</dbReference>
<proteinExistence type="predicted"/>
<name>A0ABV9M5N1_9ENTE</name>
<gene>
    <name evidence="1" type="ORF">ACFO3L_06695</name>
</gene>
<dbReference type="Pfam" id="PF00106">
    <property type="entry name" value="adh_short"/>
    <property type="match status" value="1"/>
</dbReference>
<accession>A0ABV9M5N1</accession>
<comment type="caution">
    <text evidence="1">The sequence shown here is derived from an EMBL/GenBank/DDBJ whole genome shotgun (WGS) entry which is preliminary data.</text>
</comment>